<evidence type="ECO:0000256" key="4">
    <source>
        <dbReference type="PROSITE-ProRule" id="PRU00510"/>
    </source>
</evidence>
<keyword evidence="2" id="KW-0863">Zinc-finger</keyword>
<dbReference type="SUPFAM" id="SSF57716">
    <property type="entry name" value="Glucocorticoid receptor-like (DNA-binding domain)"/>
    <property type="match status" value="1"/>
</dbReference>
<reference evidence="8" key="1">
    <citation type="journal article" date="2019" name="Int. J. Syst. Evol. Microbiol.">
        <title>The Global Catalogue of Microorganisms (GCM) 10K type strain sequencing project: providing services to taxonomists for standard genome sequencing and annotation.</title>
        <authorList>
            <consortium name="The Broad Institute Genomics Platform"/>
            <consortium name="The Broad Institute Genome Sequencing Center for Infectious Disease"/>
            <person name="Wu L."/>
            <person name="Ma J."/>
        </authorList>
    </citation>
    <scope>NUCLEOTIDE SEQUENCE [LARGE SCALE GENOMIC DNA]</scope>
    <source>
        <strain evidence="8">CGMCC 4.7178</strain>
    </source>
</reference>
<evidence type="ECO:0000256" key="5">
    <source>
        <dbReference type="SAM" id="MobiDB-lite"/>
    </source>
</evidence>
<evidence type="ECO:0000259" key="6">
    <source>
        <dbReference type="Pfam" id="PF01258"/>
    </source>
</evidence>
<accession>A0ABQ2MT01</accession>
<feature type="region of interest" description="Disordered" evidence="5">
    <location>
        <begin position="1"/>
        <end position="50"/>
    </location>
</feature>
<evidence type="ECO:0000313" key="8">
    <source>
        <dbReference type="Proteomes" id="UP000631535"/>
    </source>
</evidence>
<dbReference type="EMBL" id="BMMP01000023">
    <property type="protein sequence ID" value="GGO57257.1"/>
    <property type="molecule type" value="Genomic_DNA"/>
</dbReference>
<evidence type="ECO:0000256" key="1">
    <source>
        <dbReference type="ARBA" id="ARBA00022723"/>
    </source>
</evidence>
<keyword evidence="1" id="KW-0479">Metal-binding</keyword>
<evidence type="ECO:0000256" key="3">
    <source>
        <dbReference type="ARBA" id="ARBA00022833"/>
    </source>
</evidence>
<proteinExistence type="predicted"/>
<dbReference type="Pfam" id="PF01258">
    <property type="entry name" value="zf-dskA_traR"/>
    <property type="match status" value="1"/>
</dbReference>
<organism evidence="7 8">
    <name type="scientific">Streptomyces daqingensis</name>
    <dbReference type="NCBI Taxonomy" id="1472640"/>
    <lineage>
        <taxon>Bacteria</taxon>
        <taxon>Bacillati</taxon>
        <taxon>Actinomycetota</taxon>
        <taxon>Actinomycetes</taxon>
        <taxon>Kitasatosporales</taxon>
        <taxon>Streptomycetaceae</taxon>
        <taxon>Streptomyces</taxon>
    </lineage>
</organism>
<dbReference type="RefSeq" id="WP_189039689.1">
    <property type="nucleotide sequence ID" value="NZ_BMMP01000023.1"/>
</dbReference>
<protein>
    <recommendedName>
        <fullName evidence="6">Zinc finger DksA/TraR C4-type domain-containing protein</fullName>
    </recommendedName>
</protein>
<dbReference type="PANTHER" id="PTHR33823:SF2">
    <property type="entry name" value="RNA POLYMERASE-BINDING TRANSCRIPTION FACTOR DKSA"/>
    <property type="match status" value="1"/>
</dbReference>
<dbReference type="InterPro" id="IPR000962">
    <property type="entry name" value="Znf_DskA_TraR"/>
</dbReference>
<name>A0ABQ2MT01_9ACTN</name>
<dbReference type="Gene3D" id="1.20.120.910">
    <property type="entry name" value="DksA, coiled-coil domain"/>
    <property type="match status" value="1"/>
</dbReference>
<dbReference type="PROSITE" id="PS51128">
    <property type="entry name" value="ZF_DKSA_2"/>
    <property type="match status" value="1"/>
</dbReference>
<evidence type="ECO:0000313" key="7">
    <source>
        <dbReference type="EMBL" id="GGO57257.1"/>
    </source>
</evidence>
<evidence type="ECO:0000256" key="2">
    <source>
        <dbReference type="ARBA" id="ARBA00022771"/>
    </source>
</evidence>
<feature type="domain" description="Zinc finger DksA/TraR C4-type" evidence="6">
    <location>
        <begin position="122"/>
        <end position="156"/>
    </location>
</feature>
<dbReference type="Proteomes" id="UP000631535">
    <property type="component" value="Unassembled WGS sequence"/>
</dbReference>
<sequence length="158" mass="17099">MEDERRGGPGARGAPGEQDGRDRRDGPDARHEADAHDGPVPDGLGPDEREAVARELLDRSEALRREVEAAGDAEDQLRGDCDLDAADAGTRKASGEQLRSRSAEALARLDRTVAALERLRDGTYGVCTDCSRPLGRERLLAVPTAEQCLACRRRREAA</sequence>
<comment type="caution">
    <text evidence="7">The sequence shown here is derived from an EMBL/GenBank/DDBJ whole genome shotgun (WGS) entry which is preliminary data.</text>
</comment>
<feature type="compositionally biased region" description="Basic and acidic residues" evidence="5">
    <location>
        <begin position="18"/>
        <end position="39"/>
    </location>
</feature>
<keyword evidence="3" id="KW-0862">Zinc</keyword>
<dbReference type="PANTHER" id="PTHR33823">
    <property type="entry name" value="RNA POLYMERASE-BINDING TRANSCRIPTION FACTOR DKSA-RELATED"/>
    <property type="match status" value="1"/>
</dbReference>
<feature type="zinc finger region" description="dksA C4-type" evidence="4">
    <location>
        <begin position="127"/>
        <end position="151"/>
    </location>
</feature>
<gene>
    <name evidence="7" type="ORF">GCM10012287_52720</name>
</gene>
<keyword evidence="8" id="KW-1185">Reference proteome</keyword>